<dbReference type="GO" id="GO:0007492">
    <property type="term" value="P:endoderm development"/>
    <property type="evidence" value="ECO:0007669"/>
    <property type="project" value="InterPro"/>
</dbReference>
<sequence>PGAAALPCPLPPDTAPPLSQRRKRTNFTAAQLATLELVFKDTMYPDIYLRERLADVTHIPESRIQRTSPRAGSGLARGPRAASAAQPPGPSNQSSTSGQAPEAHQPHYTLSGVAQMPLSEGVSRHGGMGKVPPSRTPQPICGQYSPVSDAEDTSGYCESGSEWEENPFSAFRGI</sequence>
<name>K7GDN7_PELSI</name>
<dbReference type="PROSITE" id="PS50071">
    <property type="entry name" value="HOMEOBOX_2"/>
    <property type="match status" value="1"/>
</dbReference>
<keyword evidence="6" id="KW-1185">Reference proteome</keyword>
<dbReference type="OMA" id="PYAWPPA"/>
<protein>
    <recommendedName>
        <fullName evidence="4">Homeobox domain-containing protein</fullName>
    </recommendedName>
</protein>
<dbReference type="InterPro" id="IPR001356">
    <property type="entry name" value="HD"/>
</dbReference>
<comment type="subcellular location">
    <subcellularLocation>
        <location evidence="1 2">Nucleus</location>
    </subcellularLocation>
</comment>
<evidence type="ECO:0000256" key="1">
    <source>
        <dbReference type="PROSITE-ProRule" id="PRU00108"/>
    </source>
</evidence>
<reference evidence="6" key="1">
    <citation type="submission" date="2011-10" db="EMBL/GenBank/DDBJ databases">
        <authorList>
            <consortium name="Soft-shell Turtle Genome Consortium"/>
        </authorList>
    </citation>
    <scope>NUCLEOTIDE SEQUENCE [LARGE SCALE GENOMIC DNA]</scope>
    <source>
        <strain evidence="6">Daiwa-1</strain>
    </source>
</reference>
<dbReference type="SMART" id="SM00389">
    <property type="entry name" value="HOX"/>
    <property type="match status" value="1"/>
</dbReference>
<keyword evidence="1 2" id="KW-0238">DNA-binding</keyword>
<organism evidence="5 6">
    <name type="scientific">Pelodiscus sinensis</name>
    <name type="common">Chinese softshell turtle</name>
    <name type="synonym">Trionyx sinensis</name>
    <dbReference type="NCBI Taxonomy" id="13735"/>
    <lineage>
        <taxon>Eukaryota</taxon>
        <taxon>Metazoa</taxon>
        <taxon>Chordata</taxon>
        <taxon>Craniata</taxon>
        <taxon>Vertebrata</taxon>
        <taxon>Euteleostomi</taxon>
        <taxon>Archelosauria</taxon>
        <taxon>Testudinata</taxon>
        <taxon>Testudines</taxon>
        <taxon>Cryptodira</taxon>
        <taxon>Trionychia</taxon>
        <taxon>Trionychidae</taxon>
        <taxon>Pelodiscus</taxon>
    </lineage>
</organism>
<proteinExistence type="predicted"/>
<reference evidence="5" key="4">
    <citation type="submission" date="2025-09" db="UniProtKB">
        <authorList>
            <consortium name="Ensembl"/>
        </authorList>
    </citation>
    <scope>IDENTIFICATION</scope>
</reference>
<evidence type="ECO:0000256" key="3">
    <source>
        <dbReference type="SAM" id="MobiDB-lite"/>
    </source>
</evidence>
<evidence type="ECO:0000256" key="2">
    <source>
        <dbReference type="RuleBase" id="RU000682"/>
    </source>
</evidence>
<dbReference type="Gene3D" id="1.10.10.60">
    <property type="entry name" value="Homeodomain-like"/>
    <property type="match status" value="1"/>
</dbReference>
<dbReference type="GO" id="GO:0003677">
    <property type="term" value="F:DNA binding"/>
    <property type="evidence" value="ECO:0007669"/>
    <property type="project" value="UniProtKB-UniRule"/>
</dbReference>
<dbReference type="GO" id="GO:0005634">
    <property type="term" value="C:nucleus"/>
    <property type="evidence" value="ECO:0007669"/>
    <property type="project" value="UniProtKB-SubCell"/>
</dbReference>
<reference evidence="6" key="2">
    <citation type="journal article" date="2013" name="Nat. Genet.">
        <title>The draft genomes of soft-shell turtle and green sea turtle yield insights into the development and evolution of the turtle-specific body plan.</title>
        <authorList>
            <person name="Wang Z."/>
            <person name="Pascual-Anaya J."/>
            <person name="Zadissa A."/>
            <person name="Li W."/>
            <person name="Niimura Y."/>
            <person name="Huang Z."/>
            <person name="Li C."/>
            <person name="White S."/>
            <person name="Xiong Z."/>
            <person name="Fang D."/>
            <person name="Wang B."/>
            <person name="Ming Y."/>
            <person name="Chen Y."/>
            <person name="Zheng Y."/>
            <person name="Kuraku S."/>
            <person name="Pignatelli M."/>
            <person name="Herrero J."/>
            <person name="Beal K."/>
            <person name="Nozawa M."/>
            <person name="Li Q."/>
            <person name="Wang J."/>
            <person name="Zhang H."/>
            <person name="Yu L."/>
            <person name="Shigenobu S."/>
            <person name="Wang J."/>
            <person name="Liu J."/>
            <person name="Flicek P."/>
            <person name="Searle S."/>
            <person name="Wang J."/>
            <person name="Kuratani S."/>
            <person name="Yin Y."/>
            <person name="Aken B."/>
            <person name="Zhang G."/>
            <person name="Irie N."/>
        </authorList>
    </citation>
    <scope>NUCLEOTIDE SEQUENCE [LARGE SCALE GENOMIC DNA]</scope>
    <source>
        <strain evidence="6">Daiwa-1</strain>
    </source>
</reference>
<dbReference type="GO" id="GO:0002244">
    <property type="term" value="P:hematopoietic progenitor cell differentiation"/>
    <property type="evidence" value="ECO:0007669"/>
    <property type="project" value="InterPro"/>
</dbReference>
<dbReference type="EMBL" id="AGCU01051920">
    <property type="status" value="NOT_ANNOTATED_CDS"/>
    <property type="molecule type" value="Genomic_DNA"/>
</dbReference>
<dbReference type="AlphaFoldDB" id="K7GDN7"/>
<dbReference type="PANTHER" id="PTHR47656:SF1">
    <property type="entry name" value="HOMEOBOX PROTEIN MIXL1"/>
    <property type="match status" value="1"/>
</dbReference>
<dbReference type="CDD" id="cd00086">
    <property type="entry name" value="homeodomain"/>
    <property type="match status" value="1"/>
</dbReference>
<dbReference type="EMBL" id="AGCU01051921">
    <property type="status" value="NOT_ANNOTATED_CDS"/>
    <property type="molecule type" value="Genomic_DNA"/>
</dbReference>
<dbReference type="HOGENOM" id="CLU_104890_0_0_1"/>
<dbReference type="GeneTree" id="ENSGT00940000172589"/>
<reference evidence="5" key="3">
    <citation type="submission" date="2025-08" db="UniProtKB">
        <authorList>
            <consortium name="Ensembl"/>
        </authorList>
    </citation>
    <scope>IDENTIFICATION</scope>
</reference>
<dbReference type="InterPro" id="IPR009057">
    <property type="entry name" value="Homeodomain-like_sf"/>
</dbReference>
<evidence type="ECO:0000259" key="4">
    <source>
        <dbReference type="PROSITE" id="PS50071"/>
    </source>
</evidence>
<feature type="domain" description="Homeobox" evidence="4">
    <location>
        <begin position="18"/>
        <end position="65"/>
    </location>
</feature>
<feature type="region of interest" description="Disordered" evidence="3">
    <location>
        <begin position="1"/>
        <end position="23"/>
    </location>
</feature>
<feature type="region of interest" description="Disordered" evidence="3">
    <location>
        <begin position="119"/>
        <end position="174"/>
    </location>
</feature>
<dbReference type="PANTHER" id="PTHR47656">
    <property type="entry name" value="HOMEOBOX PROTEIN MIXL"/>
    <property type="match status" value="1"/>
</dbReference>
<accession>K7GDN7</accession>
<feature type="DNA-binding region" description="Homeobox" evidence="1">
    <location>
        <begin position="20"/>
        <end position="66"/>
    </location>
</feature>
<evidence type="ECO:0000313" key="6">
    <source>
        <dbReference type="Proteomes" id="UP000007267"/>
    </source>
</evidence>
<dbReference type="Ensembl" id="ENSPSIT00000018484.1">
    <property type="protein sequence ID" value="ENSPSIP00000018398.1"/>
    <property type="gene ID" value="ENSPSIG00000016352.1"/>
</dbReference>
<evidence type="ECO:0000313" key="5">
    <source>
        <dbReference type="Ensembl" id="ENSPSIP00000018398.1"/>
    </source>
</evidence>
<dbReference type="SUPFAM" id="SSF46689">
    <property type="entry name" value="Homeodomain-like"/>
    <property type="match status" value="1"/>
</dbReference>
<feature type="region of interest" description="Disordered" evidence="3">
    <location>
        <begin position="60"/>
        <end position="105"/>
    </location>
</feature>
<dbReference type="Pfam" id="PF00046">
    <property type="entry name" value="Homeodomain"/>
    <property type="match status" value="1"/>
</dbReference>
<dbReference type="Proteomes" id="UP000007267">
    <property type="component" value="Unassembled WGS sequence"/>
</dbReference>
<dbReference type="InterPro" id="IPR042917">
    <property type="entry name" value="MIXL1"/>
</dbReference>
<dbReference type="GO" id="GO:0001228">
    <property type="term" value="F:DNA-binding transcription activator activity, RNA polymerase II-specific"/>
    <property type="evidence" value="ECO:0007669"/>
    <property type="project" value="InterPro"/>
</dbReference>
<keyword evidence="1 2" id="KW-0371">Homeobox</keyword>
<dbReference type="eggNOG" id="KOG0849">
    <property type="taxonomic scope" value="Eukaryota"/>
</dbReference>
<keyword evidence="1 2" id="KW-0539">Nucleus</keyword>
<dbReference type="STRING" id="13735.ENSPSIP00000018398"/>